<evidence type="ECO:0000313" key="1">
    <source>
        <dbReference type="EMBL" id="CAJ2506399.1"/>
    </source>
</evidence>
<comment type="caution">
    <text evidence="1">The sequence shown here is derived from an EMBL/GenBank/DDBJ whole genome shotgun (WGS) entry which is preliminary data.</text>
</comment>
<evidence type="ECO:0000313" key="2">
    <source>
        <dbReference type="Proteomes" id="UP001295740"/>
    </source>
</evidence>
<sequence length="334" mass="37832">MSERQKLPFDVLFLIAENLTLRDQVSLALADRDLHAALQRPIVRRVLGHADKEVARRVLRFAVVNDRVDLLATILEITSTPPRTPELSIQARRTRTRCIGQQWRDWLDYSSQHGRRAFGWGIYARLPEMVSLLLDATRYRSGSLALLLDLAEVDRPEHYGQTMEDLFKETPGQPGDEMIMARIRASERVPREVMSEADVTVLRDLSAAPRTWLMAFLRHKVMQTVFGPNLGFFRAISRWALMLSDEFVKLLAEMSSCRRPGDRTRDELIRICCGTNQVMLDTLARRGVSPAFICALTYMCRFEPHSDAVHELCVSSESSESKAQSPAATSSAAT</sequence>
<dbReference type="AlphaFoldDB" id="A0AAI8VK15"/>
<gene>
    <name evidence="1" type="ORF">KHLLAP_LOCUS6867</name>
</gene>
<protein>
    <submittedName>
        <fullName evidence="1">Uu.00g005290.m01.CDS01</fullName>
    </submittedName>
</protein>
<dbReference type="EMBL" id="CAUWAG010000008">
    <property type="protein sequence ID" value="CAJ2506399.1"/>
    <property type="molecule type" value="Genomic_DNA"/>
</dbReference>
<proteinExistence type="predicted"/>
<dbReference type="Proteomes" id="UP001295740">
    <property type="component" value="Unassembled WGS sequence"/>
</dbReference>
<reference evidence="1" key="1">
    <citation type="submission" date="2023-10" db="EMBL/GenBank/DDBJ databases">
        <authorList>
            <person name="Hackl T."/>
        </authorList>
    </citation>
    <scope>NUCLEOTIDE SEQUENCE</scope>
</reference>
<organism evidence="1 2">
    <name type="scientific">Anthostomella pinea</name>
    <dbReference type="NCBI Taxonomy" id="933095"/>
    <lineage>
        <taxon>Eukaryota</taxon>
        <taxon>Fungi</taxon>
        <taxon>Dikarya</taxon>
        <taxon>Ascomycota</taxon>
        <taxon>Pezizomycotina</taxon>
        <taxon>Sordariomycetes</taxon>
        <taxon>Xylariomycetidae</taxon>
        <taxon>Xylariales</taxon>
        <taxon>Xylariaceae</taxon>
        <taxon>Anthostomella</taxon>
    </lineage>
</organism>
<accession>A0AAI8VK15</accession>
<name>A0AAI8VK15_9PEZI</name>
<keyword evidence="2" id="KW-1185">Reference proteome</keyword>